<comment type="caution">
    <text evidence="6">The sequence shown here is derived from an EMBL/GenBank/DDBJ whole genome shotgun (WGS) entry which is preliminary data.</text>
</comment>
<dbReference type="AlphaFoldDB" id="A0A5C4WXD0"/>
<dbReference type="PIRSF" id="PIRSF006324">
    <property type="entry name" value="LeuE"/>
    <property type="match status" value="1"/>
</dbReference>
<dbReference type="PANTHER" id="PTHR30086">
    <property type="entry name" value="ARGININE EXPORTER PROTEIN ARGO"/>
    <property type="match status" value="1"/>
</dbReference>
<dbReference type="GO" id="GO:0015171">
    <property type="term" value="F:amino acid transmembrane transporter activity"/>
    <property type="evidence" value="ECO:0007669"/>
    <property type="project" value="TreeGrafter"/>
</dbReference>
<evidence type="ECO:0000256" key="2">
    <source>
        <dbReference type="ARBA" id="ARBA00022475"/>
    </source>
</evidence>
<sequence length="226" mass="23688">MVVIRVTSLVTSRAVSIGYISIDLGVLPAFIAAVIVLLLVPGPDMAFMVAAGLRNGRSGATRAALGVTTGVSVYVVLTALGLGVFLAAAPAVADAIRMGGAAYLLYLAWVTWRSSGSPLEPSTARSADMFRRGFIVNISNPKIMLFFTAFLPQFLGDAAGNPVLQLLMLGLILQILGLLADLGIGYAAGAIRDRLLQRTRVRMILERLAATVYGALATALLADTIQ</sequence>
<dbReference type="InterPro" id="IPR001123">
    <property type="entry name" value="LeuE-type"/>
</dbReference>
<evidence type="ECO:0000256" key="4">
    <source>
        <dbReference type="ARBA" id="ARBA00022989"/>
    </source>
</evidence>
<keyword evidence="7" id="KW-1185">Reference proteome</keyword>
<keyword evidence="3" id="KW-0812">Transmembrane</keyword>
<evidence type="ECO:0000313" key="7">
    <source>
        <dbReference type="Proteomes" id="UP000312512"/>
    </source>
</evidence>
<dbReference type="RefSeq" id="WP_139627983.1">
    <property type="nucleotide sequence ID" value="NZ_VDLX02000001.1"/>
</dbReference>
<name>A0A5C4WXD0_9ACTN</name>
<evidence type="ECO:0000256" key="3">
    <source>
        <dbReference type="ARBA" id="ARBA00022692"/>
    </source>
</evidence>
<dbReference type="Pfam" id="PF01810">
    <property type="entry name" value="LysE"/>
    <property type="match status" value="1"/>
</dbReference>
<dbReference type="EMBL" id="VDLX02000001">
    <property type="protein sequence ID" value="KAB8197299.1"/>
    <property type="molecule type" value="Genomic_DNA"/>
</dbReference>
<evidence type="ECO:0000256" key="5">
    <source>
        <dbReference type="ARBA" id="ARBA00023136"/>
    </source>
</evidence>
<evidence type="ECO:0000256" key="1">
    <source>
        <dbReference type="ARBA" id="ARBA00004651"/>
    </source>
</evidence>
<dbReference type="Proteomes" id="UP000312512">
    <property type="component" value="Unassembled WGS sequence"/>
</dbReference>
<accession>A0A5C4WXD0</accession>
<comment type="subcellular location">
    <subcellularLocation>
        <location evidence="1">Cell membrane</location>
        <topology evidence="1">Multi-pass membrane protein</topology>
    </subcellularLocation>
</comment>
<keyword evidence="2" id="KW-1003">Cell membrane</keyword>
<dbReference type="PANTHER" id="PTHR30086:SF20">
    <property type="entry name" value="ARGININE EXPORTER PROTEIN ARGO-RELATED"/>
    <property type="match status" value="1"/>
</dbReference>
<organism evidence="6 7">
    <name type="scientific">Nonomuraea phyllanthi</name>
    <dbReference type="NCBI Taxonomy" id="2219224"/>
    <lineage>
        <taxon>Bacteria</taxon>
        <taxon>Bacillati</taxon>
        <taxon>Actinomycetota</taxon>
        <taxon>Actinomycetes</taxon>
        <taxon>Streptosporangiales</taxon>
        <taxon>Streptosporangiaceae</taxon>
        <taxon>Nonomuraea</taxon>
    </lineage>
</organism>
<gene>
    <name evidence="6" type="ORF">FH608_001685</name>
</gene>
<keyword evidence="5" id="KW-0472">Membrane</keyword>
<protein>
    <submittedName>
        <fullName evidence="6">LysE family translocator</fullName>
    </submittedName>
</protein>
<dbReference type="GO" id="GO:0005886">
    <property type="term" value="C:plasma membrane"/>
    <property type="evidence" value="ECO:0007669"/>
    <property type="project" value="UniProtKB-SubCell"/>
</dbReference>
<reference evidence="6 7" key="1">
    <citation type="submission" date="2019-10" db="EMBL/GenBank/DDBJ databases">
        <title>Nonomuraea sp. nov., isolated from Phyllanthus amarus.</title>
        <authorList>
            <person name="Klykleung N."/>
            <person name="Tanasupawat S."/>
        </authorList>
    </citation>
    <scope>NUCLEOTIDE SEQUENCE [LARGE SCALE GENOMIC DNA]</scope>
    <source>
        <strain evidence="6 7">PA1-10</strain>
    </source>
</reference>
<proteinExistence type="predicted"/>
<evidence type="ECO:0000313" key="6">
    <source>
        <dbReference type="EMBL" id="KAB8197299.1"/>
    </source>
</evidence>
<keyword evidence="4" id="KW-1133">Transmembrane helix</keyword>
<dbReference type="OrthoDB" id="5185770at2"/>